<sequence length="80" mass="9313">MVLFKLGMVGIYHLMRDHVKARVQVRALNHLFSFPPVGLWMMMSQVDTWLYRAVLAMTTLTNWCQLRIRLGGHIAEPSEE</sequence>
<keyword evidence="2" id="KW-1185">Reference proteome</keyword>
<name>A0A8X6FJ15_TRICU</name>
<evidence type="ECO:0000313" key="1">
    <source>
        <dbReference type="EMBL" id="GFQ81458.1"/>
    </source>
</evidence>
<gene>
    <name evidence="1" type="ORF">TNCT_331481</name>
</gene>
<accession>A0A8X6FJ15</accession>
<dbReference type="EMBL" id="BMAO01002539">
    <property type="protein sequence ID" value="GFQ81458.1"/>
    <property type="molecule type" value="Genomic_DNA"/>
</dbReference>
<evidence type="ECO:0000313" key="2">
    <source>
        <dbReference type="Proteomes" id="UP000887116"/>
    </source>
</evidence>
<comment type="caution">
    <text evidence="1">The sequence shown here is derived from an EMBL/GenBank/DDBJ whole genome shotgun (WGS) entry which is preliminary data.</text>
</comment>
<organism evidence="1 2">
    <name type="scientific">Trichonephila clavata</name>
    <name type="common">Joro spider</name>
    <name type="synonym">Nephila clavata</name>
    <dbReference type="NCBI Taxonomy" id="2740835"/>
    <lineage>
        <taxon>Eukaryota</taxon>
        <taxon>Metazoa</taxon>
        <taxon>Ecdysozoa</taxon>
        <taxon>Arthropoda</taxon>
        <taxon>Chelicerata</taxon>
        <taxon>Arachnida</taxon>
        <taxon>Araneae</taxon>
        <taxon>Araneomorphae</taxon>
        <taxon>Entelegynae</taxon>
        <taxon>Araneoidea</taxon>
        <taxon>Nephilidae</taxon>
        <taxon>Trichonephila</taxon>
    </lineage>
</organism>
<proteinExistence type="predicted"/>
<reference evidence="1" key="1">
    <citation type="submission" date="2020-07" db="EMBL/GenBank/DDBJ databases">
        <title>Multicomponent nature underlies the extraordinary mechanical properties of spider dragline silk.</title>
        <authorList>
            <person name="Kono N."/>
            <person name="Nakamura H."/>
            <person name="Mori M."/>
            <person name="Yoshida Y."/>
            <person name="Ohtoshi R."/>
            <person name="Malay A.D."/>
            <person name="Moran D.A.P."/>
            <person name="Tomita M."/>
            <person name="Numata K."/>
            <person name="Arakawa K."/>
        </authorList>
    </citation>
    <scope>NUCLEOTIDE SEQUENCE</scope>
</reference>
<protein>
    <submittedName>
        <fullName evidence="1">Uncharacterized protein</fullName>
    </submittedName>
</protein>
<dbReference type="AlphaFoldDB" id="A0A8X6FJ15"/>
<dbReference type="Proteomes" id="UP000887116">
    <property type="component" value="Unassembled WGS sequence"/>
</dbReference>